<dbReference type="PATRIC" id="fig|749927.5.peg.7778"/>
<dbReference type="eggNOG" id="COG2203">
    <property type="taxonomic scope" value="Bacteria"/>
</dbReference>
<dbReference type="EMBL" id="CP002000">
    <property type="protein sequence ID" value="ADJ49194.1"/>
    <property type="molecule type" value="Genomic_DNA"/>
</dbReference>
<dbReference type="InterPro" id="IPR012074">
    <property type="entry name" value="GAF_ANTAR"/>
</dbReference>
<dbReference type="GO" id="GO:0003723">
    <property type="term" value="F:RNA binding"/>
    <property type="evidence" value="ECO:0007669"/>
    <property type="project" value="InterPro"/>
</dbReference>
<evidence type="ECO:0000313" key="5">
    <source>
        <dbReference type="EMBL" id="ADJ49194.1"/>
    </source>
</evidence>
<keyword evidence="3" id="KW-0175">Coiled coil</keyword>
<dbReference type="Pfam" id="PF13185">
    <property type="entry name" value="GAF_2"/>
    <property type="match status" value="1"/>
</dbReference>
<feature type="domain" description="ANTAR" evidence="4">
    <location>
        <begin position="174"/>
        <end position="235"/>
    </location>
</feature>
<dbReference type="Gene3D" id="1.10.10.10">
    <property type="entry name" value="Winged helix-like DNA-binding domain superfamily/Winged helix DNA-binding domain"/>
    <property type="match status" value="1"/>
</dbReference>
<dbReference type="SMART" id="SM01012">
    <property type="entry name" value="ANTAR"/>
    <property type="match status" value="1"/>
</dbReference>
<sequence>MPTTGDGMAERVDELNAVLADLVGVLESMSDTPGLLDAVCGEAVRVVPDADLASILVVRDGVTQTAAFTDERARRIDDVQYAAGDGPGLLAALTGEVVRVAVAETGDQWPEFVAAAKELGVGSYLAVPLRVDDTLVGAITLFGFETHGYHEFDTKVLRLFTLCVETVLRLTRRYREARRLADELRNAMETRAVIEQAKGMLMLIHRVNEDAAMHRLIVESQHTNIKLRDVAARFTKRMSSADGGSARH</sequence>
<feature type="coiled-coil region" evidence="3">
    <location>
        <begin position="167"/>
        <end position="197"/>
    </location>
</feature>
<gene>
    <name evidence="5" type="ordered locus">AMED_7480</name>
</gene>
<dbReference type="InterPro" id="IPR036388">
    <property type="entry name" value="WH-like_DNA-bd_sf"/>
</dbReference>
<dbReference type="KEGG" id="amd:AMED_7480"/>
<dbReference type="InterPro" id="IPR029016">
    <property type="entry name" value="GAF-like_dom_sf"/>
</dbReference>
<dbReference type="Proteomes" id="UP000000328">
    <property type="component" value="Chromosome"/>
</dbReference>
<dbReference type="HOGENOM" id="CLU_074354_0_1_11"/>
<dbReference type="Gene3D" id="3.30.450.40">
    <property type="match status" value="1"/>
</dbReference>
<dbReference type="InterPro" id="IPR003018">
    <property type="entry name" value="GAF"/>
</dbReference>
<dbReference type="OrthoDB" id="4929862at2"/>
<evidence type="ECO:0000259" key="4">
    <source>
        <dbReference type="PROSITE" id="PS50921"/>
    </source>
</evidence>
<evidence type="ECO:0000256" key="2">
    <source>
        <dbReference type="ARBA" id="ARBA00023163"/>
    </source>
</evidence>
<protein>
    <submittedName>
        <fullName evidence="5">Two-component system response regulator</fullName>
    </submittedName>
</protein>
<organism evidence="5 6">
    <name type="scientific">Amycolatopsis mediterranei (strain U-32)</name>
    <dbReference type="NCBI Taxonomy" id="749927"/>
    <lineage>
        <taxon>Bacteria</taxon>
        <taxon>Bacillati</taxon>
        <taxon>Actinomycetota</taxon>
        <taxon>Actinomycetes</taxon>
        <taxon>Pseudonocardiales</taxon>
        <taxon>Pseudonocardiaceae</taxon>
        <taxon>Amycolatopsis</taxon>
    </lineage>
</organism>
<dbReference type="SMART" id="SM00065">
    <property type="entry name" value="GAF"/>
    <property type="match status" value="1"/>
</dbReference>
<dbReference type="AlphaFoldDB" id="A0A0H3DHQ1"/>
<proteinExistence type="predicted"/>
<dbReference type="PROSITE" id="PS50921">
    <property type="entry name" value="ANTAR"/>
    <property type="match status" value="1"/>
</dbReference>
<dbReference type="Pfam" id="PF03861">
    <property type="entry name" value="ANTAR"/>
    <property type="match status" value="1"/>
</dbReference>
<reference evidence="5 6" key="1">
    <citation type="journal article" date="2010" name="Cell Res.">
        <title>Complete genome sequence of the rifamycin SV-producing Amycolatopsis mediterranei U32 revealed its genetic characteristics in phylogeny and metabolism.</title>
        <authorList>
            <person name="Zhao W."/>
            <person name="Zhong Y."/>
            <person name="Yuan H."/>
            <person name="Wang J."/>
            <person name="Zheng H."/>
            <person name="Wang Y."/>
            <person name="Cen X."/>
            <person name="Xu F."/>
            <person name="Bai J."/>
            <person name="Han X."/>
            <person name="Lu G."/>
            <person name="Zhu Y."/>
            <person name="Shao Z."/>
            <person name="Yan H."/>
            <person name="Li C."/>
            <person name="Peng N."/>
            <person name="Zhang Z."/>
            <person name="Zhang Y."/>
            <person name="Lin W."/>
            <person name="Fan Y."/>
            <person name="Qin Z."/>
            <person name="Hu Y."/>
            <person name="Zhu B."/>
            <person name="Wang S."/>
            <person name="Ding X."/>
            <person name="Zhao G.P."/>
        </authorList>
    </citation>
    <scope>NUCLEOTIDE SEQUENCE [LARGE SCALE GENOMIC DNA]</scope>
    <source>
        <strain evidence="6">U-32</strain>
    </source>
</reference>
<dbReference type="SUPFAM" id="SSF55781">
    <property type="entry name" value="GAF domain-like"/>
    <property type="match status" value="1"/>
</dbReference>
<evidence type="ECO:0000256" key="3">
    <source>
        <dbReference type="SAM" id="Coils"/>
    </source>
</evidence>
<dbReference type="PIRSF" id="PIRSF036625">
    <property type="entry name" value="GAF_ANTAR"/>
    <property type="match status" value="1"/>
</dbReference>
<evidence type="ECO:0000313" key="6">
    <source>
        <dbReference type="Proteomes" id="UP000000328"/>
    </source>
</evidence>
<evidence type="ECO:0000256" key="1">
    <source>
        <dbReference type="ARBA" id="ARBA00023015"/>
    </source>
</evidence>
<keyword evidence="2" id="KW-0804">Transcription</keyword>
<accession>A0A0H3DHQ1</accession>
<dbReference type="InterPro" id="IPR005561">
    <property type="entry name" value="ANTAR"/>
</dbReference>
<name>A0A0H3DHQ1_AMYMU</name>
<keyword evidence="1" id="KW-0805">Transcription regulation</keyword>